<dbReference type="GeneTree" id="ENSGT00950000183093"/>
<sequence>MTSTATSKHHDDSLLFKARLMEPTKFNRFDIVDLSIGRYEFKAKNEKQVRRLIFNIQNWEKITPLGTKMRLKFGIDAILGTKHETDTKSPSASSNDVQNDVPILLPSDEPVMSESMCSKGALDNIENRNDKTMNLARYFAQHYQTLYKINKRDEAGKGPHFHPYAPSSQNQNFARNALNSLSNSAQSSNQQSIEKIETFETDRRKSDSPSSPNSDKNWPYCLNHSYQAAGHRAVANSRPGKVFTNSEAAGDRLGSNETKIKSSAIPNTKPVYKHTNYQIKSTSSPHDQSTNERLPSDSDDVFQEEHHRHRRCSPPHLYPLPRHYSLHSEPMTPPEASSPPQLASTHHHLPHFPSMAMNTQNDFHKMNLSAPGVSRFTNLQAWQAALAYHPALRNLLPNSGYPYENSRNAAAFAMAMRPSLKSISSLGQMRDDDLTFQRGRSYSTGMGSQVYGDNRGVPKKRRKWSRAVFRQRRGLEKSFQVQKYVAKPERRGLAEALGLTDAQVKIWFQNRRMKWRQELKGRKESSTNSTNDEIVPESPTLTKHVNSE</sequence>
<dbReference type="InterPro" id="IPR009057">
    <property type="entry name" value="Homeodomain-like_sf"/>
</dbReference>
<dbReference type="PROSITE" id="PS00027">
    <property type="entry name" value="HOMEOBOX_1"/>
    <property type="match status" value="1"/>
</dbReference>
<evidence type="ECO:0000256" key="4">
    <source>
        <dbReference type="ARBA" id="ARBA00038504"/>
    </source>
</evidence>
<dbReference type="InParanoid" id="H2ZPH8"/>
<keyword evidence="10" id="KW-1185">Reference proteome</keyword>
<evidence type="ECO:0000256" key="2">
    <source>
        <dbReference type="ARBA" id="ARBA00023155"/>
    </source>
</evidence>
<feature type="region of interest" description="Disordered" evidence="7">
    <location>
        <begin position="199"/>
        <end position="219"/>
    </location>
</feature>
<dbReference type="PANTHER" id="PTHR24331:SF0">
    <property type="entry name" value="DBX"/>
    <property type="match status" value="1"/>
</dbReference>
<reference evidence="9" key="2">
    <citation type="submission" date="2025-08" db="UniProtKB">
        <authorList>
            <consortium name="Ensembl"/>
        </authorList>
    </citation>
    <scope>IDENTIFICATION</scope>
</reference>
<dbReference type="SMART" id="SM00389">
    <property type="entry name" value="HOX"/>
    <property type="match status" value="1"/>
</dbReference>
<proteinExistence type="inferred from homology"/>
<keyword evidence="2 5" id="KW-0371">Homeobox</keyword>
<name>H2ZPH8_CIOSA</name>
<evidence type="ECO:0000256" key="1">
    <source>
        <dbReference type="ARBA" id="ARBA00023125"/>
    </source>
</evidence>
<dbReference type="PRINTS" id="PR00024">
    <property type="entry name" value="HOMEOBOX"/>
</dbReference>
<dbReference type="GO" id="GO:0005634">
    <property type="term" value="C:nucleus"/>
    <property type="evidence" value="ECO:0007669"/>
    <property type="project" value="UniProtKB-SubCell"/>
</dbReference>
<feature type="compositionally biased region" description="Low complexity" evidence="7">
    <location>
        <begin position="208"/>
        <end position="217"/>
    </location>
</feature>
<dbReference type="Proteomes" id="UP000007875">
    <property type="component" value="Unassembled WGS sequence"/>
</dbReference>
<protein>
    <recommendedName>
        <fullName evidence="8">Homeobox domain-containing protein</fullName>
    </recommendedName>
</protein>
<feature type="region of interest" description="Disordered" evidence="7">
    <location>
        <begin position="518"/>
        <end position="548"/>
    </location>
</feature>
<dbReference type="OMA" id="HYSLHSE"/>
<evidence type="ECO:0000256" key="3">
    <source>
        <dbReference type="ARBA" id="ARBA00023242"/>
    </source>
</evidence>
<evidence type="ECO:0000256" key="7">
    <source>
        <dbReference type="SAM" id="MobiDB-lite"/>
    </source>
</evidence>
<reference evidence="10" key="1">
    <citation type="submission" date="2003-08" db="EMBL/GenBank/DDBJ databases">
        <authorList>
            <person name="Birren B."/>
            <person name="Nusbaum C."/>
            <person name="Abebe A."/>
            <person name="Abouelleil A."/>
            <person name="Adekoya E."/>
            <person name="Ait-zahra M."/>
            <person name="Allen N."/>
            <person name="Allen T."/>
            <person name="An P."/>
            <person name="Anderson M."/>
            <person name="Anderson S."/>
            <person name="Arachchi H."/>
            <person name="Armbruster J."/>
            <person name="Bachantsang P."/>
            <person name="Baldwin J."/>
            <person name="Barry A."/>
            <person name="Bayul T."/>
            <person name="Blitshsteyn B."/>
            <person name="Bloom T."/>
            <person name="Blye J."/>
            <person name="Boguslavskiy L."/>
            <person name="Borowsky M."/>
            <person name="Boukhgalter B."/>
            <person name="Brunache A."/>
            <person name="Butler J."/>
            <person name="Calixte N."/>
            <person name="Calvo S."/>
            <person name="Camarata J."/>
            <person name="Campo K."/>
            <person name="Chang J."/>
            <person name="Cheshatsang Y."/>
            <person name="Citroen M."/>
            <person name="Collymore A."/>
            <person name="Considine T."/>
            <person name="Cook A."/>
            <person name="Cooke P."/>
            <person name="Corum B."/>
            <person name="Cuomo C."/>
            <person name="David R."/>
            <person name="Dawoe T."/>
            <person name="Degray S."/>
            <person name="Dodge S."/>
            <person name="Dooley K."/>
            <person name="Dorje P."/>
            <person name="Dorjee K."/>
            <person name="Dorris L."/>
            <person name="Duffey N."/>
            <person name="Dupes A."/>
            <person name="Elkins T."/>
            <person name="Engels R."/>
            <person name="Erickson J."/>
            <person name="Farina A."/>
            <person name="Faro S."/>
            <person name="Ferreira P."/>
            <person name="Fischer H."/>
            <person name="Fitzgerald M."/>
            <person name="Foley K."/>
            <person name="Gage D."/>
            <person name="Galagan J."/>
            <person name="Gearin G."/>
            <person name="Gnerre S."/>
            <person name="Gnirke A."/>
            <person name="Goyette A."/>
            <person name="Graham J."/>
            <person name="Grandbois E."/>
            <person name="Gyaltsen K."/>
            <person name="Hafez N."/>
            <person name="Hagopian D."/>
            <person name="Hagos B."/>
            <person name="Hall J."/>
            <person name="Hatcher B."/>
            <person name="Heller A."/>
            <person name="Higgins H."/>
            <person name="Honan T."/>
            <person name="Horn A."/>
            <person name="Houde N."/>
            <person name="Hughes L."/>
            <person name="Hulme W."/>
            <person name="Husby E."/>
            <person name="Iliev I."/>
            <person name="Jaffe D."/>
            <person name="Jones C."/>
            <person name="Kamal M."/>
            <person name="Kamat A."/>
            <person name="Kamvysselis M."/>
            <person name="Karlsson E."/>
            <person name="Kells C."/>
            <person name="Kieu A."/>
            <person name="Kisner P."/>
            <person name="Kodira C."/>
            <person name="Kulbokas E."/>
            <person name="Labutti K."/>
            <person name="Lama D."/>
            <person name="Landers T."/>
            <person name="Leger J."/>
            <person name="Levine S."/>
            <person name="Lewis D."/>
            <person name="Lewis T."/>
            <person name="Lindblad-toh K."/>
            <person name="Liu X."/>
            <person name="Lokyitsang T."/>
            <person name="Lokyitsang Y."/>
            <person name="Lucien O."/>
            <person name="Lui A."/>
            <person name="Ma L.J."/>
            <person name="Mabbitt R."/>
            <person name="Macdonald J."/>
            <person name="Maclean C."/>
            <person name="Major J."/>
            <person name="Manning J."/>
            <person name="Marabella R."/>
            <person name="Maru K."/>
            <person name="Matthews C."/>
            <person name="Mauceli E."/>
            <person name="Mccarthy M."/>
            <person name="Mcdonough S."/>
            <person name="Mcghee T."/>
            <person name="Meldrim J."/>
            <person name="Meneus L."/>
            <person name="Mesirov J."/>
            <person name="Mihalev A."/>
            <person name="Mihova T."/>
            <person name="Mikkelsen T."/>
            <person name="Mlenga V."/>
            <person name="Moru K."/>
            <person name="Mozes J."/>
            <person name="Mulrain L."/>
            <person name="Munson G."/>
            <person name="Naylor J."/>
            <person name="Newes C."/>
            <person name="Nguyen C."/>
            <person name="Nguyen N."/>
            <person name="Nguyen T."/>
            <person name="Nicol R."/>
            <person name="Nielsen C."/>
            <person name="Nizzari M."/>
            <person name="Norbu C."/>
            <person name="Norbu N."/>
            <person name="O'donnell P."/>
            <person name="Okoawo O."/>
            <person name="O'leary S."/>
            <person name="Omotosho B."/>
            <person name="O'neill K."/>
            <person name="Osman S."/>
            <person name="Parker S."/>
            <person name="Perrin D."/>
            <person name="Phunkhang P."/>
            <person name="Piqani B."/>
            <person name="Purcell S."/>
            <person name="Rachupka T."/>
            <person name="Ramasamy U."/>
            <person name="Rameau R."/>
            <person name="Ray V."/>
            <person name="Raymond C."/>
            <person name="Retta R."/>
            <person name="Richardson S."/>
            <person name="Rise C."/>
            <person name="Rodriguez J."/>
            <person name="Rogers J."/>
            <person name="Rogov P."/>
            <person name="Rutman M."/>
            <person name="Schupbach R."/>
            <person name="Seaman C."/>
            <person name="Settipalli S."/>
            <person name="Sharpe T."/>
            <person name="Sheridan J."/>
            <person name="Sherpa N."/>
            <person name="Shi J."/>
            <person name="Smirnov S."/>
            <person name="Smith C."/>
            <person name="Sougnez C."/>
            <person name="Spencer B."/>
            <person name="Stalker J."/>
            <person name="Stange-thomann N."/>
            <person name="Stavropoulos S."/>
            <person name="Stetson K."/>
            <person name="Stone C."/>
            <person name="Stone S."/>
            <person name="Stubbs M."/>
            <person name="Talamas J."/>
            <person name="Tchuinga P."/>
            <person name="Tenzing P."/>
            <person name="Tesfaye S."/>
            <person name="Theodore J."/>
            <person name="Thoulutsang Y."/>
            <person name="Topham K."/>
            <person name="Towey S."/>
            <person name="Tsamla T."/>
            <person name="Tsomo N."/>
            <person name="Vallee D."/>
            <person name="Vassiliev H."/>
            <person name="Venkataraman V."/>
            <person name="Vinson J."/>
            <person name="Vo A."/>
            <person name="Wade C."/>
            <person name="Wang S."/>
            <person name="Wangchuk T."/>
            <person name="Wangdi T."/>
            <person name="Whittaker C."/>
            <person name="Wilkinson J."/>
            <person name="Wu Y."/>
            <person name="Wyman D."/>
            <person name="Yadav S."/>
            <person name="Yang S."/>
            <person name="Yang X."/>
            <person name="Yeager S."/>
            <person name="Yee E."/>
            <person name="Young G."/>
            <person name="Zainoun J."/>
            <person name="Zembeck L."/>
            <person name="Zimmer A."/>
            <person name="Zody M."/>
            <person name="Lander E."/>
        </authorList>
    </citation>
    <scope>NUCLEOTIDE SEQUENCE [LARGE SCALE GENOMIC DNA]</scope>
</reference>
<dbReference type="Pfam" id="PF00046">
    <property type="entry name" value="Homeodomain"/>
    <property type="match status" value="1"/>
</dbReference>
<evidence type="ECO:0000259" key="8">
    <source>
        <dbReference type="PROSITE" id="PS50071"/>
    </source>
</evidence>
<dbReference type="AlphaFoldDB" id="H2ZPH8"/>
<dbReference type="GO" id="GO:0003677">
    <property type="term" value="F:DNA binding"/>
    <property type="evidence" value="ECO:0007669"/>
    <property type="project" value="UniProtKB-UniRule"/>
</dbReference>
<feature type="DNA-binding region" description="Homeobox" evidence="5">
    <location>
        <begin position="460"/>
        <end position="519"/>
    </location>
</feature>
<dbReference type="InterPro" id="IPR051662">
    <property type="entry name" value="H2.0_Homeobox_NeuralPatt"/>
</dbReference>
<organism evidence="9 10">
    <name type="scientific">Ciona savignyi</name>
    <name type="common">Pacific transparent sea squirt</name>
    <dbReference type="NCBI Taxonomy" id="51511"/>
    <lineage>
        <taxon>Eukaryota</taxon>
        <taxon>Metazoa</taxon>
        <taxon>Chordata</taxon>
        <taxon>Tunicata</taxon>
        <taxon>Ascidiacea</taxon>
        <taxon>Phlebobranchia</taxon>
        <taxon>Cionidae</taxon>
        <taxon>Ciona</taxon>
    </lineage>
</organism>
<dbReference type="PROSITE" id="PS50071">
    <property type="entry name" value="HOMEOBOX_2"/>
    <property type="match status" value="1"/>
</dbReference>
<dbReference type="InterPro" id="IPR001356">
    <property type="entry name" value="HD"/>
</dbReference>
<feature type="compositionally biased region" description="Polar residues" evidence="7">
    <location>
        <begin position="275"/>
        <end position="293"/>
    </location>
</feature>
<feature type="compositionally biased region" description="Polar residues" evidence="7">
    <location>
        <begin position="539"/>
        <end position="548"/>
    </location>
</feature>
<comment type="similarity">
    <text evidence="4">Belongs to the H2.0 homeobox family.</text>
</comment>
<dbReference type="Gene3D" id="1.10.10.60">
    <property type="entry name" value="Homeodomain-like"/>
    <property type="match status" value="1"/>
</dbReference>
<comment type="subcellular location">
    <subcellularLocation>
        <location evidence="5 6">Nucleus</location>
    </subcellularLocation>
</comment>
<evidence type="ECO:0000256" key="5">
    <source>
        <dbReference type="PROSITE-ProRule" id="PRU00108"/>
    </source>
</evidence>
<dbReference type="eggNOG" id="KOG0488">
    <property type="taxonomic scope" value="Eukaryota"/>
</dbReference>
<dbReference type="Ensembl" id="ENSCSAVT00000019704.1">
    <property type="protein sequence ID" value="ENSCSAVP00000019494.1"/>
    <property type="gene ID" value="ENSCSAVG00000011424.1"/>
</dbReference>
<evidence type="ECO:0000256" key="6">
    <source>
        <dbReference type="RuleBase" id="RU000682"/>
    </source>
</evidence>
<dbReference type="InterPro" id="IPR017970">
    <property type="entry name" value="Homeobox_CS"/>
</dbReference>
<dbReference type="PANTHER" id="PTHR24331">
    <property type="entry name" value="DBX"/>
    <property type="match status" value="1"/>
</dbReference>
<accession>H2ZPH8</accession>
<dbReference type="PRINTS" id="PR00031">
    <property type="entry name" value="HTHREPRESSR"/>
</dbReference>
<dbReference type="HOGENOM" id="CLU_491706_0_0_1"/>
<dbReference type="InterPro" id="IPR000047">
    <property type="entry name" value="HTH_motif"/>
</dbReference>
<keyword evidence="1 5" id="KW-0238">DNA-binding</keyword>
<feature type="region of interest" description="Disordered" evidence="7">
    <location>
        <begin position="241"/>
        <end position="348"/>
    </location>
</feature>
<dbReference type="SUPFAM" id="SSF46689">
    <property type="entry name" value="Homeodomain-like"/>
    <property type="match status" value="1"/>
</dbReference>
<dbReference type="CDD" id="cd00086">
    <property type="entry name" value="homeodomain"/>
    <property type="match status" value="1"/>
</dbReference>
<evidence type="ECO:0000313" key="10">
    <source>
        <dbReference type="Proteomes" id="UP000007875"/>
    </source>
</evidence>
<feature type="domain" description="Homeobox" evidence="8">
    <location>
        <begin position="458"/>
        <end position="518"/>
    </location>
</feature>
<dbReference type="InterPro" id="IPR020479">
    <property type="entry name" value="HD_metazoa"/>
</dbReference>
<keyword evidence="3 5" id="KW-0539">Nucleus</keyword>
<dbReference type="STRING" id="51511.ENSCSAVP00000019494"/>
<evidence type="ECO:0000313" key="9">
    <source>
        <dbReference type="Ensembl" id="ENSCSAVP00000019494.1"/>
    </source>
</evidence>
<dbReference type="GO" id="GO:0000981">
    <property type="term" value="F:DNA-binding transcription factor activity, RNA polymerase II-specific"/>
    <property type="evidence" value="ECO:0007669"/>
    <property type="project" value="InterPro"/>
</dbReference>
<reference evidence="9" key="3">
    <citation type="submission" date="2025-09" db="UniProtKB">
        <authorList>
            <consortium name="Ensembl"/>
        </authorList>
    </citation>
    <scope>IDENTIFICATION</scope>
</reference>